<feature type="active site" evidence="1">
    <location>
        <position position="195"/>
    </location>
</feature>
<reference evidence="5" key="1">
    <citation type="submission" date="2025-08" db="UniProtKB">
        <authorList>
            <consortium name="RefSeq"/>
        </authorList>
    </citation>
    <scope>IDENTIFICATION</scope>
    <source>
        <tissue evidence="5">Testes</tissue>
    </source>
</reference>
<dbReference type="Pfam" id="PF01400">
    <property type="entry name" value="Astacin"/>
    <property type="match status" value="1"/>
</dbReference>
<comment type="caution">
    <text evidence="1">Lacks conserved residue(s) required for the propagation of feature annotation.</text>
</comment>
<dbReference type="InterPro" id="IPR034035">
    <property type="entry name" value="Astacin-like_dom"/>
</dbReference>
<dbReference type="PANTHER" id="PTHR10127:SF883">
    <property type="entry name" value="ZINC METALLOPROTEINASE NAS-8"/>
    <property type="match status" value="1"/>
</dbReference>
<dbReference type="PRINTS" id="PR00480">
    <property type="entry name" value="ASTACIN"/>
</dbReference>
<dbReference type="InterPro" id="IPR006026">
    <property type="entry name" value="Peptidase_Metallo"/>
</dbReference>
<keyword evidence="1 2" id="KW-0482">Metalloprotease</keyword>
<dbReference type="GeneID" id="100369924"/>
<dbReference type="CDD" id="cd04280">
    <property type="entry name" value="ZnMc_astacin_like"/>
    <property type="match status" value="1"/>
</dbReference>
<keyword evidence="1 2" id="KW-0862">Zinc</keyword>
<feature type="chain" id="PRO_5044984120" description="Metalloendopeptidase" evidence="2">
    <location>
        <begin position="22"/>
        <end position="322"/>
    </location>
</feature>
<feature type="binding site" evidence="1">
    <location>
        <position position="198"/>
    </location>
    <ligand>
        <name>Zn(2+)</name>
        <dbReference type="ChEBI" id="CHEBI:29105"/>
        <note>catalytic</note>
    </ligand>
</feature>
<evidence type="ECO:0000259" key="3">
    <source>
        <dbReference type="PROSITE" id="PS51864"/>
    </source>
</evidence>
<dbReference type="InterPro" id="IPR001506">
    <property type="entry name" value="Peptidase_M12A"/>
</dbReference>
<feature type="binding site" evidence="1">
    <location>
        <position position="194"/>
    </location>
    <ligand>
        <name>Zn(2+)</name>
        <dbReference type="ChEBI" id="CHEBI:29105"/>
        <note>catalytic</note>
    </ligand>
</feature>
<dbReference type="Proteomes" id="UP000694865">
    <property type="component" value="Unplaced"/>
</dbReference>
<evidence type="ECO:0000313" key="5">
    <source>
        <dbReference type="RefSeq" id="XP_002736272.1"/>
    </source>
</evidence>
<dbReference type="RefSeq" id="XP_002736272.1">
    <property type="nucleotide sequence ID" value="XM_002736226.1"/>
</dbReference>
<dbReference type="SMART" id="SM00235">
    <property type="entry name" value="ZnMc"/>
    <property type="match status" value="1"/>
</dbReference>
<feature type="domain" description="Peptidase M12A" evidence="3">
    <location>
        <begin position="103"/>
        <end position="296"/>
    </location>
</feature>
<feature type="signal peptide" evidence="2">
    <location>
        <begin position="1"/>
        <end position="21"/>
    </location>
</feature>
<dbReference type="PANTHER" id="PTHR10127">
    <property type="entry name" value="DISCOIDIN, CUB, EGF, LAMININ , AND ZINC METALLOPROTEASE DOMAIN CONTAINING"/>
    <property type="match status" value="1"/>
</dbReference>
<dbReference type="EC" id="3.4.24.-" evidence="2"/>
<evidence type="ECO:0000256" key="1">
    <source>
        <dbReference type="PROSITE-ProRule" id="PRU01211"/>
    </source>
</evidence>
<keyword evidence="1 2" id="KW-0378">Hydrolase</keyword>
<keyword evidence="1 2" id="KW-0645">Protease</keyword>
<dbReference type="PROSITE" id="PS51864">
    <property type="entry name" value="ASTACIN"/>
    <property type="match status" value="1"/>
</dbReference>
<proteinExistence type="predicted"/>
<organism evidence="4 5">
    <name type="scientific">Saccoglossus kowalevskii</name>
    <name type="common">Acorn worm</name>
    <dbReference type="NCBI Taxonomy" id="10224"/>
    <lineage>
        <taxon>Eukaryota</taxon>
        <taxon>Metazoa</taxon>
        <taxon>Hemichordata</taxon>
        <taxon>Enteropneusta</taxon>
        <taxon>Harrimaniidae</taxon>
        <taxon>Saccoglossus</taxon>
    </lineage>
</organism>
<accession>A0ABM0GSB6</accession>
<feature type="binding site" evidence="1">
    <location>
        <position position="204"/>
    </location>
    <ligand>
        <name>Zn(2+)</name>
        <dbReference type="ChEBI" id="CHEBI:29105"/>
        <note>catalytic</note>
    </ligand>
</feature>
<dbReference type="Gene3D" id="3.40.390.10">
    <property type="entry name" value="Collagenase (Catalytic Domain)"/>
    <property type="match status" value="1"/>
</dbReference>
<keyword evidence="4" id="KW-1185">Reference proteome</keyword>
<evidence type="ECO:0000256" key="2">
    <source>
        <dbReference type="RuleBase" id="RU361183"/>
    </source>
</evidence>
<sequence>MVRLTFSTLLWTLSTFSVIYTTSLKSDVQRDGDVESPDLSNLPPIMRRYSVPDIGSQQYDPGVFSPRPAMQMIVSRNSELIDAEIPGFLEGDMYIPDVKTKRSVIADESRRWPNAVVPYVIDPVYDGESVRKIESAMEEFHHYTCLRFVRRTYEEHYLYILPLDGCWSGFGYGAYAGQKISLGNGCVAFTVILHELMHALGFIHEQNRNDRDNYVYILRQNISPNFVSQFEKTLDKVLTHGTPYDYDSIMHYHRTAFTKDGQPTVISVDDYHKELGTATTFTKWDFVEINAAYKCGMVNFVMFDDDVDDDDAAAALLMMMMI</sequence>
<dbReference type="SUPFAM" id="SSF55486">
    <property type="entry name" value="Metalloproteases ('zincins'), catalytic domain"/>
    <property type="match status" value="1"/>
</dbReference>
<keyword evidence="1 2" id="KW-0479">Metal-binding</keyword>
<dbReference type="InterPro" id="IPR024079">
    <property type="entry name" value="MetalloPept_cat_dom_sf"/>
</dbReference>
<protein>
    <recommendedName>
        <fullName evidence="2">Metalloendopeptidase</fullName>
        <ecNumber evidence="2">3.4.24.-</ecNumber>
    </recommendedName>
</protein>
<evidence type="ECO:0000313" key="4">
    <source>
        <dbReference type="Proteomes" id="UP000694865"/>
    </source>
</evidence>
<name>A0ABM0GSB6_SACKO</name>
<comment type="cofactor">
    <cofactor evidence="1 2">
        <name>Zn(2+)</name>
        <dbReference type="ChEBI" id="CHEBI:29105"/>
    </cofactor>
    <text evidence="1 2">Binds 1 zinc ion per subunit.</text>
</comment>
<gene>
    <name evidence="5" type="primary">LOC100369924</name>
</gene>
<keyword evidence="2" id="KW-0732">Signal</keyword>